<feature type="domain" description="CoA-binding" evidence="1">
    <location>
        <begin position="11"/>
        <end position="101"/>
    </location>
</feature>
<dbReference type="Gene3D" id="3.40.50.720">
    <property type="entry name" value="NAD(P)-binding Rossmann-like Domain"/>
    <property type="match status" value="1"/>
</dbReference>
<name>A0A0F9C103_9ZZZZ</name>
<evidence type="ECO:0000313" key="2">
    <source>
        <dbReference type="EMBL" id="KKL19897.1"/>
    </source>
</evidence>
<accession>A0A0F9C103</accession>
<dbReference type="InterPro" id="IPR036291">
    <property type="entry name" value="NAD(P)-bd_dom_sf"/>
</dbReference>
<dbReference type="EMBL" id="LAZR01038313">
    <property type="protein sequence ID" value="KKL19897.1"/>
    <property type="molecule type" value="Genomic_DNA"/>
</dbReference>
<reference evidence="2" key="1">
    <citation type="journal article" date="2015" name="Nature">
        <title>Complex archaea that bridge the gap between prokaryotes and eukaryotes.</title>
        <authorList>
            <person name="Spang A."/>
            <person name="Saw J.H."/>
            <person name="Jorgensen S.L."/>
            <person name="Zaremba-Niedzwiedzka K."/>
            <person name="Martijn J."/>
            <person name="Lind A.E."/>
            <person name="van Eijk R."/>
            <person name="Schleper C."/>
            <person name="Guy L."/>
            <person name="Ettema T.J."/>
        </authorList>
    </citation>
    <scope>NUCLEOTIDE SEQUENCE</scope>
</reference>
<dbReference type="PANTHER" id="PTHR33303:SF2">
    <property type="entry name" value="COA-BINDING DOMAIN-CONTAINING PROTEIN"/>
    <property type="match status" value="1"/>
</dbReference>
<dbReference type="SMART" id="SM00881">
    <property type="entry name" value="CoA_binding"/>
    <property type="match status" value="1"/>
</dbReference>
<dbReference type="PANTHER" id="PTHR33303">
    <property type="entry name" value="CYTOPLASMIC PROTEIN-RELATED"/>
    <property type="match status" value="1"/>
</dbReference>
<protein>
    <recommendedName>
        <fullName evidence="1">CoA-binding domain-containing protein</fullName>
    </recommendedName>
</protein>
<sequence>MPTLKDAVDDFLAQKRIAVVGVSRSSSQAANLVYRGLRGGNYDVFAVNPNADEVEGDTCYHELKSIPGGVDAVVIATTPEVAETVVGDCAEQGISRVWMHRSFGGGSVSEKAVDFCRDNDITVIAGGCPKMFLPKADFGHRCMRWILNVTGGLPKEA</sequence>
<proteinExistence type="predicted"/>
<organism evidence="2">
    <name type="scientific">marine sediment metagenome</name>
    <dbReference type="NCBI Taxonomy" id="412755"/>
    <lineage>
        <taxon>unclassified sequences</taxon>
        <taxon>metagenomes</taxon>
        <taxon>ecological metagenomes</taxon>
    </lineage>
</organism>
<dbReference type="SUPFAM" id="SSF51735">
    <property type="entry name" value="NAD(P)-binding Rossmann-fold domains"/>
    <property type="match status" value="1"/>
</dbReference>
<comment type="caution">
    <text evidence="2">The sequence shown here is derived from an EMBL/GenBank/DDBJ whole genome shotgun (WGS) entry which is preliminary data.</text>
</comment>
<evidence type="ECO:0000259" key="1">
    <source>
        <dbReference type="SMART" id="SM00881"/>
    </source>
</evidence>
<gene>
    <name evidence="2" type="ORF">LCGC14_2460870</name>
</gene>
<dbReference type="InterPro" id="IPR003781">
    <property type="entry name" value="CoA-bd"/>
</dbReference>
<dbReference type="AlphaFoldDB" id="A0A0F9C103"/>
<dbReference type="Pfam" id="PF13380">
    <property type="entry name" value="CoA_binding_2"/>
    <property type="match status" value="1"/>
</dbReference>